<comment type="caution">
    <text evidence="1">The sequence shown here is derived from an EMBL/GenBank/DDBJ whole genome shotgun (WGS) entry which is preliminary data.</text>
</comment>
<dbReference type="OrthoDB" id="252265at2759"/>
<keyword evidence="2" id="KW-1185">Reference proteome</keyword>
<dbReference type="Proteomes" id="UP000253551">
    <property type="component" value="Unassembled WGS sequence"/>
</dbReference>
<evidence type="ECO:0000313" key="1">
    <source>
        <dbReference type="EMBL" id="RCI04053.1"/>
    </source>
</evidence>
<evidence type="ECO:0000313" key="2">
    <source>
        <dbReference type="Proteomes" id="UP000253551"/>
    </source>
</evidence>
<name>A0A367KPD3_RHIST</name>
<organism evidence="1 2">
    <name type="scientific">Rhizopus stolonifer</name>
    <name type="common">Rhizopus nigricans</name>
    <dbReference type="NCBI Taxonomy" id="4846"/>
    <lineage>
        <taxon>Eukaryota</taxon>
        <taxon>Fungi</taxon>
        <taxon>Fungi incertae sedis</taxon>
        <taxon>Mucoromycota</taxon>
        <taxon>Mucoromycotina</taxon>
        <taxon>Mucoromycetes</taxon>
        <taxon>Mucorales</taxon>
        <taxon>Mucorineae</taxon>
        <taxon>Rhizopodaceae</taxon>
        <taxon>Rhizopus</taxon>
    </lineage>
</organism>
<accession>A0A367KPD3</accession>
<dbReference type="AlphaFoldDB" id="A0A367KPD3"/>
<gene>
    <name evidence="1" type="ORF">CU098_001629</name>
</gene>
<feature type="non-terminal residue" evidence="1">
    <location>
        <position position="1"/>
    </location>
</feature>
<reference evidence="1 2" key="1">
    <citation type="journal article" date="2018" name="G3 (Bethesda)">
        <title>Phylogenetic and Phylogenomic Definition of Rhizopus Species.</title>
        <authorList>
            <person name="Gryganskyi A.P."/>
            <person name="Golan J."/>
            <person name="Dolatabadi S."/>
            <person name="Mondo S."/>
            <person name="Robb S."/>
            <person name="Idnurm A."/>
            <person name="Muszewska A."/>
            <person name="Steczkiewicz K."/>
            <person name="Masonjones S."/>
            <person name="Liao H.L."/>
            <person name="Gajdeczka M.T."/>
            <person name="Anike F."/>
            <person name="Vuek A."/>
            <person name="Anishchenko I.M."/>
            <person name="Voigt K."/>
            <person name="de Hoog G.S."/>
            <person name="Smith M.E."/>
            <person name="Heitman J."/>
            <person name="Vilgalys R."/>
            <person name="Stajich J.E."/>
        </authorList>
    </citation>
    <scope>NUCLEOTIDE SEQUENCE [LARGE SCALE GENOMIC DNA]</scope>
    <source>
        <strain evidence="1 2">LSU 92-RS-03</strain>
    </source>
</reference>
<dbReference type="STRING" id="4846.A0A367KPD3"/>
<dbReference type="PANTHER" id="PTHR39211:SF1">
    <property type="entry name" value="ABNORMAL SPINDLE-LIKE MICROCEPHALY-ASSOCIATED PROTEIN ASH DOMAIN-CONTAINING PROTEIN"/>
    <property type="match status" value="1"/>
</dbReference>
<proteinExistence type="predicted"/>
<protein>
    <submittedName>
        <fullName evidence="1">Uncharacterized protein</fullName>
    </submittedName>
</protein>
<dbReference type="PANTHER" id="PTHR39211">
    <property type="entry name" value="CHROMOSOME 7, WHOLE GENOME SHOTGUN SEQUENCE"/>
    <property type="match status" value="1"/>
</dbReference>
<dbReference type="EMBL" id="PJQM01000804">
    <property type="protein sequence ID" value="RCI04053.1"/>
    <property type="molecule type" value="Genomic_DNA"/>
</dbReference>
<sequence length="793" mass="89161">RGCMATVWVAVQPNLLTGYLGSSADKCRELVGGIKFSIYEKPEEPKDQKNDEEGMLLMLTQTVKFTSIIGQSHLEVSDRVINLGYTDLLQKEFYGAFTIKNKSGELPLDYEVECATGNIELDRRGGTLNGWRGLKTRRDTDIEYLNTERKGSVASLSIPGSDADARRGSFDDLATVAATSLTQITFRINAYRHGLLNEKLIVTNKRNSQEVFVIDVRLFVDSKKLDAWSLPSKKMLRSPLLTQQSGYMEDDQTEHREADPLPMIKWESLYICPAPEQIDQETSLQLMELPEQDATRLYVREIDVANTSGQPMQLVVMSDIDITAGFAVDEEKVKDAITEHNEGLFVQRSGQLSLQPGQRIRVRLHSPSAEKLDEEGRSLALQGKNGSLKGMMVLYDARQNLEVLALELEALFCVSHTELLVDHIDLGKIGHSTSYKPARFEFHISNMADVPATYEIHAPNFINFTPLDRNGVAIKQKMFYIPSRKTQRVEGMLIPNEMPDQTSGIQRYSVRIDNLRNNTNTMHLHLKWLMTVFELRFERLSSNGELVLPTLHHPIALQNASCDNWFVVHNKTDDDLRFEIGADITPELSPFVNLDVLSRYTNSPLKGDIAIGPQGSIEVRVRASPNEMSRLPRHRPELTDASGIIMAKLWVIPVRCMLEETSTFALSERRLDFKLVTYYQDNSTETNLTNAVCMPESCPLTIINHAAKVPLRFQITIEGPAEFPAHEIVMISGLDQDMRGIVDPGSTLTLSIAISNAKESMPGQLKVHVDDLDALGELRQTVSIYLTEIVWDL</sequence>